<dbReference type="RefSeq" id="XP_029123096.1">
    <property type="nucleotide sequence ID" value="XM_029267263.1"/>
</dbReference>
<dbReference type="PANTHER" id="PTHR33167">
    <property type="entry name" value="TRANSCRIPTION FACTOR, PUTATIVE (DUF863)-RELATED"/>
    <property type="match status" value="1"/>
</dbReference>
<proteinExistence type="predicted"/>
<accession>A0A8N4FBP2</accession>
<sequence length="758" mass="84494">MREGGGWIMMMTMLLRRGGDLNLNNSVQAYGDSIKEGLKQAMLQHEVIFKNQVRELHRLYWTQKNLMHELCRKESDVYAPFSPRTASVECNGSAEEKRVCDVVSPMDARGNVDELRENGMRNFDLELPPDEVTRDPGEEIGGGCLGVMGSSVNGENATNSEWPKANFGAGEADYPNRGSCSNARIVIDLEEEPLELESNGEANVISSSRFETPISNGANKCGSPTVSSDHSERWGVQKSTYRFADLNESIGEPSMIPSSQKQQITFCKWMHIDLNIAQDDEAIPAPPNIVPTLPSPSTSSSVVHHGDVWRESSNRCPKESESSNRCPKESSLTIQHDLPQENSREKNVNWLFHGRQHAHPSCTQALAEGTKLSEYNDNQYGLDHKNEKSSAEDPAHCYRDFEEGFYSFSTGGIQYSVNMTALSNAGLHELEDAQVDSLVQPHTNVNIDSRKSTLITTCSNDIEDNNLRASVGSTNLPPTVIRVSEDKQANHEGSEEDTVSSHAVSRGENQQDECFEESLIKKKPDHITGNSECTSSDKSVEEHALLSVAADSRTTQDVLVATRFPSINVPTPEASNNVHLLENSYDSSKAKPEDNTKQQTTEAVEMERMIIRAAETLLSISSESSTNPLDQVASNGQIEIESKEGSDWPQYSSDSFEAITLKLHEIRDDGRSMLAKRTEKETGKDAYGVKLRRGTRLRDFQKDILPGLISLSRHEICEDMHTIGYNLRRNRHSKNCGEKWFLPVRSRQSRRCSVGRRR</sequence>
<feature type="compositionally biased region" description="Basic and acidic residues" evidence="1">
    <location>
        <begin position="309"/>
        <end position="328"/>
    </location>
</feature>
<protein>
    <submittedName>
        <fullName evidence="3">Uncharacterized protein LOC105054026</fullName>
    </submittedName>
</protein>
<dbReference type="PANTHER" id="PTHR33167:SF43">
    <property type="entry name" value="PROTEIN WAVE"/>
    <property type="match status" value="1"/>
</dbReference>
<evidence type="ECO:0000256" key="1">
    <source>
        <dbReference type="SAM" id="MobiDB-lite"/>
    </source>
</evidence>
<reference evidence="3" key="1">
    <citation type="submission" date="2025-08" db="UniProtKB">
        <authorList>
            <consortium name="RefSeq"/>
        </authorList>
    </citation>
    <scope>IDENTIFICATION</scope>
</reference>
<gene>
    <name evidence="3" type="primary">LOC105054026</name>
</gene>
<dbReference type="Proteomes" id="UP000504607">
    <property type="component" value="Chromosome 11"/>
</dbReference>
<name>A0A8N4FBP2_ELAGV</name>
<organism evidence="2 3">
    <name type="scientific">Elaeis guineensis var. tenera</name>
    <name type="common">Oil palm</name>
    <dbReference type="NCBI Taxonomy" id="51953"/>
    <lineage>
        <taxon>Eukaryota</taxon>
        <taxon>Viridiplantae</taxon>
        <taxon>Streptophyta</taxon>
        <taxon>Embryophyta</taxon>
        <taxon>Tracheophyta</taxon>
        <taxon>Spermatophyta</taxon>
        <taxon>Magnoliopsida</taxon>
        <taxon>Liliopsida</taxon>
        <taxon>Arecaceae</taxon>
        <taxon>Arecoideae</taxon>
        <taxon>Cocoseae</taxon>
        <taxon>Elaeidinae</taxon>
        <taxon>Elaeis</taxon>
    </lineage>
</organism>
<evidence type="ECO:0000313" key="3">
    <source>
        <dbReference type="RefSeq" id="XP_029123096.1"/>
    </source>
</evidence>
<dbReference type="OrthoDB" id="786875at2759"/>
<keyword evidence="2" id="KW-1185">Reference proteome</keyword>
<feature type="region of interest" description="Disordered" evidence="1">
    <location>
        <begin position="487"/>
        <end position="513"/>
    </location>
</feature>
<dbReference type="InterPro" id="IPR008581">
    <property type="entry name" value="DUF863_pln"/>
</dbReference>
<evidence type="ECO:0000313" key="2">
    <source>
        <dbReference type="Proteomes" id="UP000504607"/>
    </source>
</evidence>
<dbReference type="Pfam" id="PF05904">
    <property type="entry name" value="DUF863"/>
    <property type="match status" value="1"/>
</dbReference>
<dbReference type="AlphaFoldDB" id="A0A8N4FBP2"/>
<feature type="region of interest" description="Disordered" evidence="1">
    <location>
        <begin position="309"/>
        <end position="335"/>
    </location>
</feature>